<dbReference type="Proteomes" id="UP001152797">
    <property type="component" value="Unassembled WGS sequence"/>
</dbReference>
<keyword evidence="3" id="KW-1185">Reference proteome</keyword>
<protein>
    <submittedName>
        <fullName evidence="1">Uncharacterized protein</fullName>
    </submittedName>
</protein>
<comment type="caution">
    <text evidence="1">The sequence shown here is derived from an EMBL/GenBank/DDBJ whole genome shotgun (WGS) entry which is preliminary data.</text>
</comment>
<dbReference type="AlphaFoldDB" id="A0A9P1DCB1"/>
<dbReference type="EMBL" id="CAMXCT010004101">
    <property type="protein sequence ID" value="CAI4007655.1"/>
    <property type="molecule type" value="Genomic_DNA"/>
</dbReference>
<evidence type="ECO:0000313" key="2">
    <source>
        <dbReference type="EMBL" id="CAL1161030.1"/>
    </source>
</evidence>
<organism evidence="1">
    <name type="scientific">Cladocopium goreaui</name>
    <dbReference type="NCBI Taxonomy" id="2562237"/>
    <lineage>
        <taxon>Eukaryota</taxon>
        <taxon>Sar</taxon>
        <taxon>Alveolata</taxon>
        <taxon>Dinophyceae</taxon>
        <taxon>Suessiales</taxon>
        <taxon>Symbiodiniaceae</taxon>
        <taxon>Cladocopium</taxon>
    </lineage>
</organism>
<evidence type="ECO:0000313" key="1">
    <source>
        <dbReference type="EMBL" id="CAI4007655.1"/>
    </source>
</evidence>
<name>A0A9P1DCB1_9DINO</name>
<proteinExistence type="predicted"/>
<reference evidence="2" key="2">
    <citation type="submission" date="2024-04" db="EMBL/GenBank/DDBJ databases">
        <authorList>
            <person name="Chen Y."/>
            <person name="Shah S."/>
            <person name="Dougan E. K."/>
            <person name="Thang M."/>
            <person name="Chan C."/>
        </authorList>
    </citation>
    <scope>NUCLEOTIDE SEQUENCE [LARGE SCALE GENOMIC DNA]</scope>
</reference>
<sequence length="309" mass="35728">MDDVGSGASTVGKAMRNVHAHAEDTGGAIAHPLARRLSNVSGKNNARDWWRSFKDGPEMQQIRVPVKYQDLDDGQWKFRIEERPILDPHLILQYLFDDANVKIPAEAVRKYWSHHARHGEKWAQTCDNYNRIPVGIFGDSARVTAQYGKVVQVVVPPKLRAKGGQQLTRDSFLFCCTEIRGDWSWHKKAYQDFKAWCRANRLHCSQPEFRESMLYKKNGDVMLTLKAYNGRCVLEWLAVRVYEAYLNPQYAAFDPTRFCSQIVCLCESETGMRFCCWSRDGGQRFMFHQFVLQHWAHMHAIANNIKGVR</sequence>
<dbReference type="OrthoDB" id="425296at2759"/>
<evidence type="ECO:0000313" key="3">
    <source>
        <dbReference type="Proteomes" id="UP001152797"/>
    </source>
</evidence>
<reference evidence="1" key="1">
    <citation type="submission" date="2022-10" db="EMBL/GenBank/DDBJ databases">
        <authorList>
            <person name="Chen Y."/>
            <person name="Dougan E. K."/>
            <person name="Chan C."/>
            <person name="Rhodes N."/>
            <person name="Thang M."/>
        </authorList>
    </citation>
    <scope>NUCLEOTIDE SEQUENCE</scope>
</reference>
<dbReference type="EMBL" id="CAMXCT030004101">
    <property type="protein sequence ID" value="CAL4794967.1"/>
    <property type="molecule type" value="Genomic_DNA"/>
</dbReference>
<accession>A0A9P1DCB1</accession>
<gene>
    <name evidence="1" type="ORF">C1SCF055_LOCUS33193</name>
</gene>
<dbReference type="EMBL" id="CAMXCT020004101">
    <property type="protein sequence ID" value="CAL1161030.1"/>
    <property type="molecule type" value="Genomic_DNA"/>
</dbReference>